<dbReference type="Gene3D" id="1.20.1600.10">
    <property type="entry name" value="Outer membrane efflux proteins (OEP)"/>
    <property type="match status" value="1"/>
</dbReference>
<evidence type="ECO:0000313" key="10">
    <source>
        <dbReference type="Proteomes" id="UP000627092"/>
    </source>
</evidence>
<keyword evidence="5" id="KW-0812">Transmembrane</keyword>
<dbReference type="GO" id="GO:1990281">
    <property type="term" value="C:efflux pump complex"/>
    <property type="evidence" value="ECO:0007669"/>
    <property type="project" value="TreeGrafter"/>
</dbReference>
<dbReference type="InterPro" id="IPR003423">
    <property type="entry name" value="OMP_efflux"/>
</dbReference>
<dbReference type="AlphaFoldDB" id="A0A9E6TAV6"/>
<evidence type="ECO:0000256" key="6">
    <source>
        <dbReference type="ARBA" id="ARBA00023136"/>
    </source>
</evidence>
<dbReference type="Proteomes" id="UP000627092">
    <property type="component" value="Chromosome"/>
</dbReference>
<accession>A0A9E6TAV6</accession>
<evidence type="ECO:0000256" key="7">
    <source>
        <dbReference type="ARBA" id="ARBA00023237"/>
    </source>
</evidence>
<evidence type="ECO:0000256" key="4">
    <source>
        <dbReference type="ARBA" id="ARBA00022452"/>
    </source>
</evidence>
<dbReference type="EMBL" id="CP077090">
    <property type="protein sequence ID" value="QXI11256.1"/>
    <property type="molecule type" value="Genomic_DNA"/>
</dbReference>
<proteinExistence type="inferred from homology"/>
<dbReference type="PANTHER" id="PTHR30026">
    <property type="entry name" value="OUTER MEMBRANE PROTEIN TOLC"/>
    <property type="match status" value="1"/>
</dbReference>
<sequence length="521" mass="57702">MQTVNNLRAQKEFRKAPAHLIALAVINTLFFFSGTGHAQTQQNKIVSSQQAINVDREQRLPAVTSQRNPAPAPPAVVGDKTRTANSADHNRNSVQFSEWMKDNPAATRTASKDQVSEAEIRRTLSAAMQQAVGRSPMLRQSQAEVAASDADVREAKGERWPQIDLGANNRPTSLGGGNSNNLNSQAINLNMTTNVFDWGRTRNTIDSRKELSTAAGQKYFASLETLAQDVSITIVEREKARRISTISQQYVERMSTLVGMLQQIVQVDRGRASELTQAKARLMEAQASLDASQAKERDVEIKLRKLIGDAEVQMPDNSNWALSAGDLDKLLAAARNHPSLLQAEAEANASERHAESLRAGEKPQLNWVVSKSTARDELGREQGWQTMMTVNWPLFRGGSARAAREAASLRAEAGREKKDQQALDFEFATRAAEQDAKTSLSRADLYRDLTSETDSVRKAFFEQWYHLGRRTLLDVLIAESDHNNNRVNEVANRFDGYKSVLEAYGSAGQLTNWLQGKNADN</sequence>
<keyword evidence="6" id="KW-0472">Membrane</keyword>
<keyword evidence="3" id="KW-0813">Transport</keyword>
<dbReference type="GO" id="GO:0015562">
    <property type="term" value="F:efflux transmembrane transporter activity"/>
    <property type="evidence" value="ECO:0007669"/>
    <property type="project" value="InterPro"/>
</dbReference>
<keyword evidence="4" id="KW-1134">Transmembrane beta strand</keyword>
<comment type="similarity">
    <text evidence="2">Belongs to the outer membrane factor (OMF) (TC 1.B.17) family.</text>
</comment>
<evidence type="ECO:0000256" key="1">
    <source>
        <dbReference type="ARBA" id="ARBA00004442"/>
    </source>
</evidence>
<evidence type="ECO:0000256" key="8">
    <source>
        <dbReference type="SAM" id="MobiDB-lite"/>
    </source>
</evidence>
<protein>
    <submittedName>
        <fullName evidence="9">TolC family protein</fullName>
    </submittedName>
</protein>
<dbReference type="KEGG" id="pze:HU754_026290"/>
<keyword evidence="7" id="KW-0998">Cell outer membrane</keyword>
<dbReference type="GO" id="GO:0015288">
    <property type="term" value="F:porin activity"/>
    <property type="evidence" value="ECO:0007669"/>
    <property type="project" value="TreeGrafter"/>
</dbReference>
<reference evidence="9" key="1">
    <citation type="journal article" date="2020" name="Microorganisms">
        <title>Reliable Identification of Environmental Pseudomonas Isolates Using the rpoD Gene.</title>
        <authorList>
            <consortium name="The Broad Institute Genome Sequencing Platform"/>
            <person name="Girard L."/>
            <person name="Lood C."/>
            <person name="Rokni-Zadeh H."/>
            <person name="van Noort V."/>
            <person name="Lavigne R."/>
            <person name="De Mot R."/>
        </authorList>
    </citation>
    <scope>NUCLEOTIDE SEQUENCE</scope>
    <source>
        <strain evidence="9">OE 48.2</strain>
    </source>
</reference>
<dbReference type="InterPro" id="IPR051906">
    <property type="entry name" value="TolC-like"/>
</dbReference>
<dbReference type="RefSeq" id="WP_202894551.1">
    <property type="nucleotide sequence ID" value="NZ_CP077090.1"/>
</dbReference>
<organism evidence="9 10">
    <name type="scientific">Pseudomonas zeae</name>
    <dbReference type="NCBI Taxonomy" id="2745510"/>
    <lineage>
        <taxon>Bacteria</taxon>
        <taxon>Pseudomonadati</taxon>
        <taxon>Pseudomonadota</taxon>
        <taxon>Gammaproteobacteria</taxon>
        <taxon>Pseudomonadales</taxon>
        <taxon>Pseudomonadaceae</taxon>
        <taxon>Pseudomonas</taxon>
    </lineage>
</organism>
<dbReference type="PANTHER" id="PTHR30026:SF22">
    <property type="entry name" value="OUTER MEMBRANE EFFLUX PROTEIN"/>
    <property type="match status" value="1"/>
</dbReference>
<comment type="subcellular location">
    <subcellularLocation>
        <location evidence="1">Cell outer membrane</location>
    </subcellularLocation>
</comment>
<evidence type="ECO:0000256" key="3">
    <source>
        <dbReference type="ARBA" id="ARBA00022448"/>
    </source>
</evidence>
<dbReference type="Pfam" id="PF02321">
    <property type="entry name" value="OEP"/>
    <property type="match status" value="2"/>
</dbReference>
<feature type="region of interest" description="Disordered" evidence="8">
    <location>
        <begin position="61"/>
        <end position="87"/>
    </location>
</feature>
<dbReference type="SUPFAM" id="SSF56954">
    <property type="entry name" value="Outer membrane efflux proteins (OEP)"/>
    <property type="match status" value="1"/>
</dbReference>
<evidence type="ECO:0000313" key="9">
    <source>
        <dbReference type="EMBL" id="QXI11256.1"/>
    </source>
</evidence>
<gene>
    <name evidence="9" type="ORF">HU754_026290</name>
</gene>
<reference evidence="9" key="2">
    <citation type="journal article" date="2021" name="Microorganisms">
        <title>The Ever-Expanding Pseudomonas Genus: Description of 43 New Species and Partition of the Pseudomonas putida Group.</title>
        <authorList>
            <person name="Girard L."/>
            <person name="Lood C."/>
            <person name="Hofte M."/>
            <person name="Vandamme P."/>
            <person name="Rokni-Zadeh H."/>
            <person name="van Noort V."/>
            <person name="Lavigne R."/>
            <person name="De Mot R."/>
        </authorList>
    </citation>
    <scope>NUCLEOTIDE SEQUENCE</scope>
    <source>
        <strain evidence="9">OE 48.2</strain>
    </source>
</reference>
<name>A0A9E6TAV6_9PSED</name>
<evidence type="ECO:0000256" key="5">
    <source>
        <dbReference type="ARBA" id="ARBA00022692"/>
    </source>
</evidence>
<evidence type="ECO:0000256" key="2">
    <source>
        <dbReference type="ARBA" id="ARBA00007613"/>
    </source>
</evidence>
<dbReference type="GO" id="GO:0009279">
    <property type="term" value="C:cell outer membrane"/>
    <property type="evidence" value="ECO:0007669"/>
    <property type="project" value="UniProtKB-SubCell"/>
</dbReference>